<evidence type="ECO:0000313" key="2">
    <source>
        <dbReference type="Proteomes" id="UP000009080"/>
    </source>
</evidence>
<dbReference type="KEGG" id="ttu:TERTU_1299"/>
<evidence type="ECO:0008006" key="3">
    <source>
        <dbReference type="Google" id="ProtNLM"/>
    </source>
</evidence>
<dbReference type="EMBL" id="CP001614">
    <property type="protein sequence ID" value="ACR14138.1"/>
    <property type="molecule type" value="Genomic_DNA"/>
</dbReference>
<dbReference type="HOGENOM" id="CLU_2511574_0_0_6"/>
<dbReference type="AlphaFoldDB" id="C5BRX8"/>
<protein>
    <recommendedName>
        <fullName evidence="3">Acyl carrier protein</fullName>
    </recommendedName>
</protein>
<accession>C5BRX8</accession>
<reference evidence="1 2" key="1">
    <citation type="journal article" date="2009" name="PLoS ONE">
        <title>The complete genome of Teredinibacter turnerae T7901: an intracellular endosymbiont of marine wood-boring bivalves (shipworms).</title>
        <authorList>
            <person name="Yang J.C."/>
            <person name="Madupu R."/>
            <person name="Durkin A.S."/>
            <person name="Ekborg N.A."/>
            <person name="Pedamallu C.S."/>
            <person name="Hostetler J.B."/>
            <person name="Radune D."/>
            <person name="Toms B.S."/>
            <person name="Henrissat B."/>
            <person name="Coutinho P.M."/>
            <person name="Schwarz S."/>
            <person name="Field L."/>
            <person name="Trindade-Silva A.E."/>
            <person name="Soares C.A.G."/>
            <person name="Elshahawi S."/>
            <person name="Hanora A."/>
            <person name="Schmidt E.W."/>
            <person name="Haygood M.G."/>
            <person name="Posfai J."/>
            <person name="Benner J."/>
            <person name="Madinger C."/>
            <person name="Nove J."/>
            <person name="Anton B."/>
            <person name="Chaudhary K."/>
            <person name="Foster J."/>
            <person name="Holman A."/>
            <person name="Kumar S."/>
            <person name="Lessard P.A."/>
            <person name="Luyten Y.A."/>
            <person name="Slatko B."/>
            <person name="Wood N."/>
            <person name="Wu B."/>
            <person name="Teplitski M."/>
            <person name="Mougous J.D."/>
            <person name="Ward N."/>
            <person name="Eisen J.A."/>
            <person name="Badger J.H."/>
            <person name="Distel D.L."/>
        </authorList>
    </citation>
    <scope>NUCLEOTIDE SEQUENCE [LARGE SCALE GENOMIC DNA]</scope>
    <source>
        <strain evidence="2">ATCC 39867 / T7901</strain>
    </source>
</reference>
<dbReference type="eggNOG" id="ENOG50333N0">
    <property type="taxonomic scope" value="Bacteria"/>
</dbReference>
<name>C5BRX8_TERTT</name>
<gene>
    <name evidence="1" type="ordered locus">TERTU_1299</name>
</gene>
<proteinExistence type="predicted"/>
<sequence length="85" mass="9808">MREVYNSVQEWAGKYDGIAFPVQSSDSFESLYKMDPDDLDDIYIEVAEKLGISIKEAEKNPYFEQVKTVKDLVLFLNNQPKLKNA</sequence>
<organism evidence="1 2">
    <name type="scientific">Teredinibacter turnerae (strain ATCC 39867 / T7901)</name>
    <dbReference type="NCBI Taxonomy" id="377629"/>
    <lineage>
        <taxon>Bacteria</taxon>
        <taxon>Pseudomonadati</taxon>
        <taxon>Pseudomonadota</taxon>
        <taxon>Gammaproteobacteria</taxon>
        <taxon>Cellvibrionales</taxon>
        <taxon>Cellvibrionaceae</taxon>
        <taxon>Teredinibacter</taxon>
    </lineage>
</organism>
<evidence type="ECO:0000313" key="1">
    <source>
        <dbReference type="EMBL" id="ACR14138.1"/>
    </source>
</evidence>
<dbReference type="Proteomes" id="UP000009080">
    <property type="component" value="Chromosome"/>
</dbReference>
<keyword evidence="2" id="KW-1185">Reference proteome</keyword>